<reference evidence="8" key="1">
    <citation type="submission" date="2020-11" db="EMBL/GenBank/DDBJ databases">
        <authorList>
            <person name="Whiteford S."/>
        </authorList>
    </citation>
    <scope>NUCLEOTIDE SEQUENCE</scope>
</reference>
<comment type="similarity">
    <text evidence="2">Belongs to the TMEM135 family.</text>
</comment>
<dbReference type="AlphaFoldDB" id="A0A8S4EZ00"/>
<feature type="transmembrane region" description="Helical" evidence="6">
    <location>
        <begin position="261"/>
        <end position="280"/>
    </location>
</feature>
<evidence type="ECO:0000259" key="7">
    <source>
        <dbReference type="Pfam" id="PF15982"/>
    </source>
</evidence>
<dbReference type="EMBL" id="CAJHNJ030000024">
    <property type="protein sequence ID" value="CAG9120864.1"/>
    <property type="molecule type" value="Genomic_DNA"/>
</dbReference>
<evidence type="ECO:0000256" key="3">
    <source>
        <dbReference type="ARBA" id="ARBA00022692"/>
    </source>
</evidence>
<feature type="domain" description="Transmembrane protein 135 N-terminal" evidence="7">
    <location>
        <begin position="17"/>
        <end position="145"/>
    </location>
</feature>
<evidence type="ECO:0000313" key="8">
    <source>
        <dbReference type="EMBL" id="CAG9120864.1"/>
    </source>
</evidence>
<evidence type="ECO:0000256" key="1">
    <source>
        <dbReference type="ARBA" id="ARBA00004127"/>
    </source>
</evidence>
<proteinExistence type="inferred from homology"/>
<feature type="transmembrane region" description="Helical" evidence="6">
    <location>
        <begin position="223"/>
        <end position="241"/>
    </location>
</feature>
<keyword evidence="4 6" id="KW-1133">Transmembrane helix</keyword>
<gene>
    <name evidence="8" type="ORF">PLXY2_LOCUS7227</name>
</gene>
<keyword evidence="3 6" id="KW-0812">Transmembrane</keyword>
<dbReference type="PANTHER" id="PTHR12459:SF15">
    <property type="entry name" value="TRANSMEMBRANE PROTEIN 135"/>
    <property type="match status" value="1"/>
</dbReference>
<comment type="caution">
    <text evidence="8">The sequence shown here is derived from an EMBL/GenBank/DDBJ whole genome shotgun (WGS) entry which is preliminary data.</text>
</comment>
<feature type="transmembrane region" description="Helical" evidence="6">
    <location>
        <begin position="310"/>
        <end position="327"/>
    </location>
</feature>
<protein>
    <submittedName>
        <fullName evidence="8">(diamondback moth) hypothetical protein</fullName>
    </submittedName>
</protein>
<organism evidence="8 9">
    <name type="scientific">Plutella xylostella</name>
    <name type="common">Diamondback moth</name>
    <name type="synonym">Plutella maculipennis</name>
    <dbReference type="NCBI Taxonomy" id="51655"/>
    <lineage>
        <taxon>Eukaryota</taxon>
        <taxon>Metazoa</taxon>
        <taxon>Ecdysozoa</taxon>
        <taxon>Arthropoda</taxon>
        <taxon>Hexapoda</taxon>
        <taxon>Insecta</taxon>
        <taxon>Pterygota</taxon>
        <taxon>Neoptera</taxon>
        <taxon>Endopterygota</taxon>
        <taxon>Lepidoptera</taxon>
        <taxon>Glossata</taxon>
        <taxon>Ditrysia</taxon>
        <taxon>Yponomeutoidea</taxon>
        <taxon>Plutellidae</taxon>
        <taxon>Plutella</taxon>
    </lineage>
</organism>
<accession>A0A8S4EZ00</accession>
<keyword evidence="5 6" id="KW-0472">Membrane</keyword>
<dbReference type="Proteomes" id="UP000653454">
    <property type="component" value="Unassembled WGS sequence"/>
</dbReference>
<evidence type="ECO:0000313" key="9">
    <source>
        <dbReference type="Proteomes" id="UP000653454"/>
    </source>
</evidence>
<evidence type="ECO:0000256" key="2">
    <source>
        <dbReference type="ARBA" id="ARBA00008924"/>
    </source>
</evidence>
<dbReference type="Pfam" id="PF15982">
    <property type="entry name" value="TMEM135_C_rich"/>
    <property type="match status" value="1"/>
</dbReference>
<feature type="transmembrane region" description="Helical" evidence="6">
    <location>
        <begin position="76"/>
        <end position="94"/>
    </location>
</feature>
<sequence>MAEVSKHMFEQACSGLECHYMMHPWNESCLKAIPHTAKASLIGSAKFYSVIYLAQIAMRGTKMLRSKEEWFRMGEYYARSTALGFLVCGSAPVLGCVLRRLTGDRFGYYTYLLVPNMINGLSIYLEPPHRRGLVINLFCNLMIEYWLRTLEKAGYLVMNKSKQTFLFMIGSAALFYLMRLEGDKEHRTPLFWLFTPEKVKRKTEDSKGACPHKGPCNKHILKGFTKLFGAGAAITLARLVLPRLRNPARAFASIRPHHFKMAMFFGSYIGIYRAIICYLCRRRGYDSALYALPAGYVAGLAFYFNPSVGFSIAAVTAAAKLYSTILYEKRLLPASVPLPELLYCACQGTLFHARFMHPDVCPKYTFNLMKSVSNGCTELLYANMLEALKRAAF</sequence>
<comment type="subcellular location">
    <subcellularLocation>
        <location evidence="1">Endomembrane system</location>
        <topology evidence="1">Multi-pass membrane protein</topology>
    </subcellularLocation>
</comment>
<keyword evidence="9" id="KW-1185">Reference proteome</keyword>
<dbReference type="InterPro" id="IPR031926">
    <property type="entry name" value="TMEM135_N"/>
</dbReference>
<dbReference type="PANTHER" id="PTHR12459">
    <property type="entry name" value="TRANSMEMBRANE PROTEIN 135-RELATED"/>
    <property type="match status" value="1"/>
</dbReference>
<dbReference type="InterPro" id="IPR026749">
    <property type="entry name" value="Tmem135"/>
</dbReference>
<name>A0A8S4EZ00_PLUXY</name>
<evidence type="ECO:0000256" key="5">
    <source>
        <dbReference type="ARBA" id="ARBA00023136"/>
    </source>
</evidence>
<evidence type="ECO:0000256" key="4">
    <source>
        <dbReference type="ARBA" id="ARBA00022989"/>
    </source>
</evidence>
<dbReference type="GO" id="GO:0012505">
    <property type="term" value="C:endomembrane system"/>
    <property type="evidence" value="ECO:0007669"/>
    <property type="project" value="UniProtKB-SubCell"/>
</dbReference>
<evidence type="ECO:0000256" key="6">
    <source>
        <dbReference type="SAM" id="Phobius"/>
    </source>
</evidence>
<feature type="transmembrane region" description="Helical" evidence="6">
    <location>
        <begin position="161"/>
        <end position="178"/>
    </location>
</feature>